<keyword evidence="2" id="KW-1048">Host nucleus</keyword>
<keyword evidence="5" id="KW-0235">DNA replication</keyword>
<reference evidence="14" key="1">
    <citation type="journal article" date="2020" name="Virol. J.">
        <title>Viral metagenomics revealed diverse CRESS-DNA virus genomes in faeces of forest musk deer.</title>
        <authorList>
            <person name="Liu Q."/>
            <person name="Wang H."/>
            <person name="Ling Y."/>
            <person name="Yang S.X."/>
            <person name="Wang X.C."/>
            <person name="Zhou R."/>
            <person name="Xiao Y.Q."/>
            <person name="Chen X."/>
            <person name="Yang J."/>
            <person name="Fu W.G."/>
            <person name="Zhang W."/>
            <person name="Qi G.L."/>
        </authorList>
    </citation>
    <scope>NUCLEOTIDE SEQUENCE</scope>
    <source>
        <strain evidence="14">UJSL006</strain>
    </source>
</reference>
<dbReference type="GO" id="GO:0000166">
    <property type="term" value="F:nucleotide binding"/>
    <property type="evidence" value="ECO:0007669"/>
    <property type="project" value="UniProtKB-KW"/>
</dbReference>
<keyword evidence="12" id="KW-0238">DNA-binding</keyword>
<evidence type="ECO:0000256" key="8">
    <source>
        <dbReference type="ARBA" id="ARBA00022741"/>
    </source>
</evidence>
<dbReference type="EMBL" id="MN621480">
    <property type="protein sequence ID" value="QJQ37761.1"/>
    <property type="molecule type" value="Genomic_DNA"/>
</dbReference>
<dbReference type="InterPro" id="IPR049912">
    <property type="entry name" value="CRESS_DNA_REP"/>
</dbReference>
<dbReference type="GO" id="GO:0042025">
    <property type="term" value="C:host cell nucleus"/>
    <property type="evidence" value="ECO:0007669"/>
    <property type="project" value="UniProtKB-SubCell"/>
</dbReference>
<evidence type="ECO:0000256" key="4">
    <source>
        <dbReference type="ARBA" id="ARBA00022695"/>
    </source>
</evidence>
<evidence type="ECO:0000256" key="3">
    <source>
        <dbReference type="ARBA" id="ARBA00022679"/>
    </source>
</evidence>
<accession>A0A6M4B8Z1</accession>
<dbReference type="GO" id="GO:0003677">
    <property type="term" value="F:DNA binding"/>
    <property type="evidence" value="ECO:0007669"/>
    <property type="project" value="UniProtKB-KW"/>
</dbReference>
<evidence type="ECO:0000313" key="14">
    <source>
        <dbReference type="EMBL" id="QJQ37761.1"/>
    </source>
</evidence>
<keyword evidence="8" id="KW-0547">Nucleotide-binding</keyword>
<evidence type="ECO:0000256" key="11">
    <source>
        <dbReference type="ARBA" id="ARBA00023124"/>
    </source>
</evidence>
<keyword evidence="3" id="KW-0808">Transferase</keyword>
<keyword evidence="10" id="KW-0378">Hydrolase</keyword>
<name>A0A6M4B8Z1_9VIRU</name>
<evidence type="ECO:0000259" key="13">
    <source>
        <dbReference type="PROSITE" id="PS52020"/>
    </source>
</evidence>
<dbReference type="SUPFAM" id="SSF55464">
    <property type="entry name" value="Origin of replication-binding domain, RBD-like"/>
    <property type="match status" value="1"/>
</dbReference>
<keyword evidence="9" id="KW-0255">Endonuclease</keyword>
<protein>
    <submittedName>
        <fullName evidence="14">Replication-associated protein</fullName>
    </submittedName>
</protein>
<feature type="domain" description="CRESS-DNA virus Rep endonuclease" evidence="13">
    <location>
        <begin position="35"/>
        <end position="142"/>
    </location>
</feature>
<dbReference type="GO" id="GO:0046872">
    <property type="term" value="F:metal ion binding"/>
    <property type="evidence" value="ECO:0007669"/>
    <property type="project" value="UniProtKB-KW"/>
</dbReference>
<dbReference type="Pfam" id="PF00799">
    <property type="entry name" value="Gemini_AL1"/>
    <property type="match status" value="1"/>
</dbReference>
<comment type="subcellular location">
    <subcellularLocation>
        <location evidence="1">Host nucleus</location>
    </subcellularLocation>
</comment>
<keyword evidence="7" id="KW-0479">Metal-binding</keyword>
<evidence type="ECO:0000256" key="5">
    <source>
        <dbReference type="ARBA" id="ARBA00022705"/>
    </source>
</evidence>
<dbReference type="GO" id="GO:0004519">
    <property type="term" value="F:endonuclease activity"/>
    <property type="evidence" value="ECO:0007669"/>
    <property type="project" value="UniProtKB-KW"/>
</dbReference>
<keyword evidence="6" id="KW-0540">Nuclease</keyword>
<evidence type="ECO:0000256" key="9">
    <source>
        <dbReference type="ARBA" id="ARBA00022759"/>
    </source>
</evidence>
<dbReference type="Gene3D" id="3.40.1310.20">
    <property type="match status" value="1"/>
</dbReference>
<keyword evidence="11" id="KW-0190">Covalent protein-DNA linkage</keyword>
<evidence type="ECO:0000256" key="10">
    <source>
        <dbReference type="ARBA" id="ARBA00022801"/>
    </source>
</evidence>
<proteinExistence type="predicted"/>
<evidence type="ECO:0000256" key="6">
    <source>
        <dbReference type="ARBA" id="ARBA00022722"/>
    </source>
</evidence>
<evidence type="ECO:0000256" key="7">
    <source>
        <dbReference type="ARBA" id="ARBA00022723"/>
    </source>
</evidence>
<sequence length="326" mass="38256">MIGCLAGSIFRLNITRKIDTDTMELAKLVSDATKGDAVKTWFCTWPKCTIPKEFALKLLEKHGLKEYIVAEEKHEDGSPHLHAYLKLIKRKKFNEKMFDLIDVDKKVFHGNYQKVKDVLAVEKYVTKGKNYVTNINIEAAEQHKSKLLKEDYLKDPLELLEEGKINFFQINNFLKNQDCYKMLLNRKQNRPLKPLEKRRHHWIFGESNTGKTERLWKAMDTIEGGWFQIPTNNDWKGYNGEINLYMDEYKGQLTIQELNRICDGGAKVNTKGGSTQLSWEVTVWICSNYSIDNCYNKAEKMLLMSLWNRFNEEEMLFDPDYEKKNN</sequence>
<dbReference type="GO" id="GO:0016779">
    <property type="term" value="F:nucleotidyltransferase activity"/>
    <property type="evidence" value="ECO:0007669"/>
    <property type="project" value="UniProtKB-KW"/>
</dbReference>
<evidence type="ECO:0000256" key="2">
    <source>
        <dbReference type="ARBA" id="ARBA00022562"/>
    </source>
</evidence>
<keyword evidence="4" id="KW-0548">Nucleotidyltransferase</keyword>
<dbReference type="GO" id="GO:0016787">
    <property type="term" value="F:hydrolase activity"/>
    <property type="evidence" value="ECO:0007669"/>
    <property type="project" value="UniProtKB-KW"/>
</dbReference>
<dbReference type="GO" id="GO:0006260">
    <property type="term" value="P:DNA replication"/>
    <property type="evidence" value="ECO:0007669"/>
    <property type="project" value="UniProtKB-KW"/>
</dbReference>
<evidence type="ECO:0000256" key="1">
    <source>
        <dbReference type="ARBA" id="ARBA00004147"/>
    </source>
</evidence>
<evidence type="ECO:0000256" key="12">
    <source>
        <dbReference type="ARBA" id="ARBA00023125"/>
    </source>
</evidence>
<dbReference type="PROSITE" id="PS52020">
    <property type="entry name" value="CRESS_DNA_REP"/>
    <property type="match status" value="1"/>
</dbReference>
<organism evidence="14">
    <name type="scientific">Cressdnaviricota sp</name>
    <dbReference type="NCBI Taxonomy" id="2748378"/>
    <lineage>
        <taxon>Viruses</taxon>
        <taxon>Monodnaviria</taxon>
        <taxon>Shotokuvirae</taxon>
        <taxon>Cressdnaviricota</taxon>
    </lineage>
</organism>